<evidence type="ECO:0000256" key="4">
    <source>
        <dbReference type="SAM" id="SignalP"/>
    </source>
</evidence>
<dbReference type="InterPro" id="IPR033121">
    <property type="entry name" value="PEPTIDASE_A1"/>
</dbReference>
<dbReference type="Pfam" id="PF00026">
    <property type="entry name" value="Asp"/>
    <property type="match status" value="1"/>
</dbReference>
<dbReference type="PROSITE" id="PS51767">
    <property type="entry name" value="PEPTIDASE_A1"/>
    <property type="match status" value="1"/>
</dbReference>
<keyword evidence="4" id="KW-0732">Signal</keyword>
<feature type="region of interest" description="Disordered" evidence="2">
    <location>
        <begin position="532"/>
        <end position="657"/>
    </location>
</feature>
<gene>
    <name evidence="6" type="ORF">SLS62_010684</name>
</gene>
<sequence length="657" mass="69261">MRSALLAAALVSAAATVSAQIRFPFSRQPRQHDNTNGATTSVRSARTKDDGNTNINTNDRRRALSVKLFLAEDWTYVVNASVGTPPQNLTLSLAPAASESWVMKYDDYYDGYDYYGYGAFAPGNSSTFESVENDTFSAYGDDGSFAYGDRVRETLWLGGGPLSNVTMGLVTSASTQMGGVLALGFNESSSSSSSSSSYAGDVPNVPDHLLASGLVNSTAYSLWLDDASAGSGHVLFGAVDRAAFEPPLIRIPTMSGYYGSNYYYDYSGWNLPLASLNYSRSAAGALQQPLIANQTALQDVVVAINPTFSVSILPFFLAQPIWDLAGAAYDSDFGMALAFCDAASNITARLALQLYGADGPVINIPVSDLVLDSDWVSSDPDTDAKRCRFGVQNGTDSSEASSEWYSYDLDFTLGAPMLKRTYTVFDLASQEMGFASVNSGRAEGEGDDIVPFPSYAAEIPESTLATACNGCSDDGSTNRGSSHDDDYDPGLSGGVLIGVVVGCIVAGTLVTLGIIFGALACARRRQMARMAAAEDKEKGPAASGEAEQLPPLLPPRPPMTVSVGGTDVPQASMEGEREGNVPVHERNEVTQTTAEQAEGSGAGTTRAVSQADADRAEATEIDERRAKDSQVVAVTAEASQPNTGQREASRTQEGAGT</sequence>
<protein>
    <recommendedName>
        <fullName evidence="5">Peptidase A1 domain-containing protein</fullName>
    </recommendedName>
</protein>
<evidence type="ECO:0000313" key="7">
    <source>
        <dbReference type="Proteomes" id="UP001320420"/>
    </source>
</evidence>
<dbReference type="GO" id="GO:0006508">
    <property type="term" value="P:proteolysis"/>
    <property type="evidence" value="ECO:0007669"/>
    <property type="project" value="InterPro"/>
</dbReference>
<comment type="similarity">
    <text evidence="1">Belongs to the peptidase A1 family.</text>
</comment>
<dbReference type="AlphaFoldDB" id="A0AAN9YHS5"/>
<dbReference type="PANTHER" id="PTHR47966">
    <property type="entry name" value="BETA-SITE APP-CLEAVING ENZYME, ISOFORM A-RELATED"/>
    <property type="match status" value="1"/>
</dbReference>
<organism evidence="6 7">
    <name type="scientific">Diatrype stigma</name>
    <dbReference type="NCBI Taxonomy" id="117547"/>
    <lineage>
        <taxon>Eukaryota</taxon>
        <taxon>Fungi</taxon>
        <taxon>Dikarya</taxon>
        <taxon>Ascomycota</taxon>
        <taxon>Pezizomycotina</taxon>
        <taxon>Sordariomycetes</taxon>
        <taxon>Xylariomycetidae</taxon>
        <taxon>Xylariales</taxon>
        <taxon>Diatrypaceae</taxon>
        <taxon>Diatrype</taxon>
    </lineage>
</organism>
<dbReference type="EMBL" id="JAKJXP020000140">
    <property type="protein sequence ID" value="KAK7743312.1"/>
    <property type="molecule type" value="Genomic_DNA"/>
</dbReference>
<dbReference type="Gene3D" id="2.40.70.10">
    <property type="entry name" value="Acid Proteases"/>
    <property type="match status" value="2"/>
</dbReference>
<comment type="caution">
    <text evidence="6">The sequence shown here is derived from an EMBL/GenBank/DDBJ whole genome shotgun (WGS) entry which is preliminary data.</text>
</comment>
<feature type="chain" id="PRO_5042821603" description="Peptidase A1 domain-containing protein" evidence="4">
    <location>
        <begin position="20"/>
        <end position="657"/>
    </location>
</feature>
<dbReference type="SUPFAM" id="SSF50630">
    <property type="entry name" value="Acid proteases"/>
    <property type="match status" value="1"/>
</dbReference>
<keyword evidence="7" id="KW-1185">Reference proteome</keyword>
<evidence type="ECO:0000256" key="1">
    <source>
        <dbReference type="ARBA" id="ARBA00007447"/>
    </source>
</evidence>
<evidence type="ECO:0000313" key="6">
    <source>
        <dbReference type="EMBL" id="KAK7743312.1"/>
    </source>
</evidence>
<feature type="signal peptide" evidence="4">
    <location>
        <begin position="1"/>
        <end position="19"/>
    </location>
</feature>
<proteinExistence type="inferred from homology"/>
<keyword evidence="3" id="KW-1133">Transmembrane helix</keyword>
<feature type="compositionally biased region" description="Polar residues" evidence="2">
    <location>
        <begin position="637"/>
        <end position="657"/>
    </location>
</feature>
<dbReference type="PANTHER" id="PTHR47966:SF73">
    <property type="entry name" value="PEPTIDASE A1 DOMAIN-CONTAINING PROTEIN"/>
    <property type="match status" value="1"/>
</dbReference>
<dbReference type="Proteomes" id="UP001320420">
    <property type="component" value="Unassembled WGS sequence"/>
</dbReference>
<evidence type="ECO:0000256" key="2">
    <source>
        <dbReference type="SAM" id="MobiDB-lite"/>
    </source>
</evidence>
<feature type="domain" description="Peptidase A1" evidence="5">
    <location>
        <begin position="76"/>
        <end position="435"/>
    </location>
</feature>
<feature type="transmembrane region" description="Helical" evidence="3">
    <location>
        <begin position="495"/>
        <end position="520"/>
    </location>
</feature>
<keyword evidence="3" id="KW-0812">Transmembrane</keyword>
<keyword evidence="3" id="KW-0472">Membrane</keyword>
<feature type="region of interest" description="Disordered" evidence="2">
    <location>
        <begin position="26"/>
        <end position="57"/>
    </location>
</feature>
<dbReference type="GO" id="GO:0004190">
    <property type="term" value="F:aspartic-type endopeptidase activity"/>
    <property type="evidence" value="ECO:0007669"/>
    <property type="project" value="InterPro"/>
</dbReference>
<dbReference type="InterPro" id="IPR001461">
    <property type="entry name" value="Aspartic_peptidase_A1"/>
</dbReference>
<dbReference type="InterPro" id="IPR021109">
    <property type="entry name" value="Peptidase_aspartic_dom_sf"/>
</dbReference>
<dbReference type="PRINTS" id="PR00792">
    <property type="entry name" value="PEPSIN"/>
</dbReference>
<evidence type="ECO:0000259" key="5">
    <source>
        <dbReference type="PROSITE" id="PS51767"/>
    </source>
</evidence>
<reference evidence="6 7" key="1">
    <citation type="submission" date="2024-02" db="EMBL/GenBank/DDBJ databases">
        <title>De novo assembly and annotation of 12 fungi associated with fruit tree decline syndrome in Ontario, Canada.</title>
        <authorList>
            <person name="Sulman M."/>
            <person name="Ellouze W."/>
            <person name="Ilyukhin E."/>
        </authorList>
    </citation>
    <scope>NUCLEOTIDE SEQUENCE [LARGE SCALE GENOMIC DNA]</scope>
    <source>
        <strain evidence="6 7">M11/M66-122</strain>
    </source>
</reference>
<feature type="compositionally biased region" description="Basic and acidic residues" evidence="2">
    <location>
        <begin position="574"/>
        <end position="588"/>
    </location>
</feature>
<name>A0AAN9YHS5_9PEZI</name>
<evidence type="ECO:0000256" key="3">
    <source>
        <dbReference type="SAM" id="Phobius"/>
    </source>
</evidence>
<feature type="compositionally biased region" description="Basic and acidic residues" evidence="2">
    <location>
        <begin position="612"/>
        <end position="628"/>
    </location>
</feature>
<feature type="compositionally biased region" description="Polar residues" evidence="2">
    <location>
        <begin position="34"/>
        <end position="44"/>
    </location>
</feature>
<accession>A0AAN9YHS5</accession>